<dbReference type="InterPro" id="IPR036457">
    <property type="entry name" value="PPM-type-like_dom_sf"/>
</dbReference>
<dbReference type="InterPro" id="IPR001932">
    <property type="entry name" value="PPM-type_phosphatase-like_dom"/>
</dbReference>
<keyword evidence="1" id="KW-0378">Hydrolase</keyword>
<name>A0ABP9DAC5_9ACTN</name>
<dbReference type="NCBIfam" id="TIGR00229">
    <property type="entry name" value="sensory_box"/>
    <property type="match status" value="1"/>
</dbReference>
<dbReference type="SMART" id="SM00065">
    <property type="entry name" value="GAF"/>
    <property type="match status" value="1"/>
</dbReference>
<gene>
    <name evidence="3" type="ORF">GCM10023235_03820</name>
</gene>
<dbReference type="InterPro" id="IPR035965">
    <property type="entry name" value="PAS-like_dom_sf"/>
</dbReference>
<dbReference type="Proteomes" id="UP001501752">
    <property type="component" value="Unassembled WGS sequence"/>
</dbReference>
<keyword evidence="4" id="KW-1185">Reference proteome</keyword>
<dbReference type="InterPro" id="IPR003018">
    <property type="entry name" value="GAF"/>
</dbReference>
<dbReference type="InterPro" id="IPR029016">
    <property type="entry name" value="GAF-like_dom_sf"/>
</dbReference>
<dbReference type="RefSeq" id="WP_345694986.1">
    <property type="nucleotide sequence ID" value="NZ_BAABIS010000001.1"/>
</dbReference>
<evidence type="ECO:0000313" key="3">
    <source>
        <dbReference type="EMBL" id="GAA4832620.1"/>
    </source>
</evidence>
<dbReference type="PROSITE" id="PS50112">
    <property type="entry name" value="PAS"/>
    <property type="match status" value="1"/>
</dbReference>
<dbReference type="SUPFAM" id="SSF55781">
    <property type="entry name" value="GAF domain-like"/>
    <property type="match status" value="1"/>
</dbReference>
<reference evidence="4" key="1">
    <citation type="journal article" date="2019" name="Int. J. Syst. Evol. Microbiol.">
        <title>The Global Catalogue of Microorganisms (GCM) 10K type strain sequencing project: providing services to taxonomists for standard genome sequencing and annotation.</title>
        <authorList>
            <consortium name="The Broad Institute Genomics Platform"/>
            <consortium name="The Broad Institute Genome Sequencing Center for Infectious Disease"/>
            <person name="Wu L."/>
            <person name="Ma J."/>
        </authorList>
    </citation>
    <scope>NUCLEOTIDE SEQUENCE [LARGE SCALE GENOMIC DNA]</scope>
    <source>
        <strain evidence="4">JCM 13006</strain>
    </source>
</reference>
<evidence type="ECO:0000259" key="2">
    <source>
        <dbReference type="PROSITE" id="PS50112"/>
    </source>
</evidence>
<dbReference type="Pfam" id="PF13185">
    <property type="entry name" value="GAF_2"/>
    <property type="match status" value="1"/>
</dbReference>
<organism evidence="3 4">
    <name type="scientific">Kitasatospora terrestris</name>
    <dbReference type="NCBI Taxonomy" id="258051"/>
    <lineage>
        <taxon>Bacteria</taxon>
        <taxon>Bacillati</taxon>
        <taxon>Actinomycetota</taxon>
        <taxon>Actinomycetes</taxon>
        <taxon>Kitasatosporales</taxon>
        <taxon>Streptomycetaceae</taxon>
        <taxon>Kitasatospora</taxon>
    </lineage>
</organism>
<dbReference type="SMART" id="SM00331">
    <property type="entry name" value="PP2C_SIG"/>
    <property type="match status" value="1"/>
</dbReference>
<dbReference type="Pfam" id="PF07228">
    <property type="entry name" value="SpoIIE"/>
    <property type="match status" value="1"/>
</dbReference>
<dbReference type="SUPFAM" id="SSF81606">
    <property type="entry name" value="PP2C-like"/>
    <property type="match status" value="1"/>
</dbReference>
<sequence length="558" mass="60077">MTGTGALSSVAAGAGLWPDRTDLGGYVVDDGGRIVAVDVRGLELLGYAEEDVLGRDQHELLHRTEDGGTAPAAQCPFLHALLSRRPVQGESRAWFACADGSLLPVEWTAAPCRWDGAGAGMTVLFHEARPRETGRRGGSLSQLERLALLAETTSRLTSTLHERECVARLVELMVPRLADWAVVDLADEQGEVWRTAVVHHEAGRLVRREDLEGPLPPVSPRSGMPLSRALRGSAASLVGPEVYRAEPDSGIAVVQRELFAETGMGSAAIAPMRGPREVLGALTIGRAAADAEFDTEDLSLLEDIARRAGLALSNSRLYQRQRYVAETMQRHLLPRLPDVPGVRMAARYLPAPDASQVGGDWYDAFDLPDGSTALVVGDVVGHDLDAAAGMAQVRNMLRALAWSHQEPPGAIVDRLDQAMTHLSDVTMATLVLARLHRGDDGGWALRWANAGHPPPLLVTRDGQAAYLEDGRVLLLGTGMPFTRRHVTMDLPAGSTLLFYTDGLVESPTEGVDPGLARLRRHAAALAQRPLDAFCDLLLDRVRPADNDDDVALLALRVP</sequence>
<protein>
    <submittedName>
        <fullName evidence="3">SpoIIE family protein phosphatase</fullName>
    </submittedName>
</protein>
<dbReference type="Gene3D" id="3.30.450.40">
    <property type="match status" value="1"/>
</dbReference>
<dbReference type="SUPFAM" id="SSF55785">
    <property type="entry name" value="PYP-like sensor domain (PAS domain)"/>
    <property type="match status" value="1"/>
</dbReference>
<evidence type="ECO:0000313" key="4">
    <source>
        <dbReference type="Proteomes" id="UP001501752"/>
    </source>
</evidence>
<dbReference type="InterPro" id="IPR000014">
    <property type="entry name" value="PAS"/>
</dbReference>
<dbReference type="CDD" id="cd00130">
    <property type="entry name" value="PAS"/>
    <property type="match status" value="1"/>
</dbReference>
<accession>A0ABP9DAC5</accession>
<evidence type="ECO:0000256" key="1">
    <source>
        <dbReference type="ARBA" id="ARBA00022801"/>
    </source>
</evidence>
<dbReference type="Gene3D" id="3.60.40.10">
    <property type="entry name" value="PPM-type phosphatase domain"/>
    <property type="match status" value="1"/>
</dbReference>
<dbReference type="PANTHER" id="PTHR43156">
    <property type="entry name" value="STAGE II SPORULATION PROTEIN E-RELATED"/>
    <property type="match status" value="1"/>
</dbReference>
<dbReference type="InterPro" id="IPR052016">
    <property type="entry name" value="Bact_Sigma-Reg"/>
</dbReference>
<dbReference type="PANTHER" id="PTHR43156:SF2">
    <property type="entry name" value="STAGE II SPORULATION PROTEIN E"/>
    <property type="match status" value="1"/>
</dbReference>
<feature type="domain" description="PAS" evidence="2">
    <location>
        <begin position="26"/>
        <end position="62"/>
    </location>
</feature>
<dbReference type="Gene3D" id="3.30.450.20">
    <property type="entry name" value="PAS domain"/>
    <property type="match status" value="1"/>
</dbReference>
<proteinExistence type="predicted"/>
<comment type="caution">
    <text evidence="3">The sequence shown here is derived from an EMBL/GenBank/DDBJ whole genome shotgun (WGS) entry which is preliminary data.</text>
</comment>
<dbReference type="EMBL" id="BAABIS010000001">
    <property type="protein sequence ID" value="GAA4832620.1"/>
    <property type="molecule type" value="Genomic_DNA"/>
</dbReference>